<dbReference type="InterPro" id="IPR035418">
    <property type="entry name" value="AraC-bd_2"/>
</dbReference>
<dbReference type="Pfam" id="PF12833">
    <property type="entry name" value="HTH_18"/>
    <property type="match status" value="1"/>
</dbReference>
<dbReference type="PANTHER" id="PTHR46796">
    <property type="entry name" value="HTH-TYPE TRANSCRIPTIONAL ACTIVATOR RHAS-RELATED"/>
    <property type="match status" value="1"/>
</dbReference>
<accession>A0A1N6SGN2</accession>
<dbReference type="PROSITE" id="PS01124">
    <property type="entry name" value="HTH_ARAC_FAMILY_2"/>
    <property type="match status" value="1"/>
</dbReference>
<dbReference type="SMART" id="SM00342">
    <property type="entry name" value="HTH_ARAC"/>
    <property type="match status" value="1"/>
</dbReference>
<dbReference type="eggNOG" id="COG2207">
    <property type="taxonomic scope" value="Bacteria"/>
</dbReference>
<dbReference type="Proteomes" id="UP000186895">
    <property type="component" value="Unassembled WGS sequence"/>
</dbReference>
<dbReference type="InterPro" id="IPR018060">
    <property type="entry name" value="HTH_AraC"/>
</dbReference>
<evidence type="ECO:0000313" key="5">
    <source>
        <dbReference type="EMBL" id="SIQ40197.1"/>
    </source>
</evidence>
<dbReference type="EMBL" id="FTMN01000004">
    <property type="protein sequence ID" value="SIQ40197.1"/>
    <property type="molecule type" value="Genomic_DNA"/>
</dbReference>
<dbReference type="InterPro" id="IPR009057">
    <property type="entry name" value="Homeodomain-like_sf"/>
</dbReference>
<dbReference type="STRING" id="49186.SAMN05421647_104256"/>
<evidence type="ECO:0000256" key="3">
    <source>
        <dbReference type="ARBA" id="ARBA00023163"/>
    </source>
</evidence>
<sequence length="335" mass="38911">MPTKLFIPPVLGNAMLDQPDKEVFNSSDPDEVCSKVGQAFKPHRFTPVQHSAQTCSRLHQFSMGEVSMHRLKYGGRADVDPECLEDFYLIQMPMDGSAEILCGEKQVITHRQKGVILSPNQQLKMRYEDCDQLMLRIDRQELEQICSRHLGHRLRQPLEFAPEFDWQRSSSWLHTLEYLTQLQRNSPESLNQRLISHQLVELVINTLLTQQPSNYSTELNAPQARLAPRHVRRVEEYIEAHAEETLSPARLAEIAGVSVRTLHAGFKDFRQMSPMEFLRSVRMQRVHNALMQQENMHSVTETAMQWGFSHMGRFSQEYQRIFGEKPSETRRRAQT</sequence>
<proteinExistence type="predicted"/>
<protein>
    <submittedName>
        <fullName evidence="5">Helix-turn-helix domain-containing protein</fullName>
    </submittedName>
</protein>
<name>A0A1N6SGN2_9GAMM</name>
<gene>
    <name evidence="5" type="ORF">SAMN05421647_104256</name>
</gene>
<organism evidence="5 6">
    <name type="scientific">Marinobacterium stanieri</name>
    <dbReference type="NCBI Taxonomy" id="49186"/>
    <lineage>
        <taxon>Bacteria</taxon>
        <taxon>Pseudomonadati</taxon>
        <taxon>Pseudomonadota</taxon>
        <taxon>Gammaproteobacteria</taxon>
        <taxon>Oceanospirillales</taxon>
        <taxon>Oceanospirillaceae</taxon>
        <taxon>Marinobacterium</taxon>
    </lineage>
</organism>
<dbReference type="GO" id="GO:0003700">
    <property type="term" value="F:DNA-binding transcription factor activity"/>
    <property type="evidence" value="ECO:0007669"/>
    <property type="project" value="InterPro"/>
</dbReference>
<dbReference type="AlphaFoldDB" id="A0A1N6SGN2"/>
<dbReference type="PANTHER" id="PTHR46796:SF12">
    <property type="entry name" value="HTH-TYPE DNA-BINDING TRANSCRIPTIONAL ACTIVATOR EUTR"/>
    <property type="match status" value="1"/>
</dbReference>
<dbReference type="PROSITE" id="PS00041">
    <property type="entry name" value="HTH_ARAC_FAMILY_1"/>
    <property type="match status" value="1"/>
</dbReference>
<keyword evidence="6" id="KW-1185">Reference proteome</keyword>
<keyword evidence="2" id="KW-0238">DNA-binding</keyword>
<dbReference type="RefSeq" id="WP_076462835.1">
    <property type="nucleotide sequence ID" value="NZ_FTMN01000004.1"/>
</dbReference>
<dbReference type="InterPro" id="IPR050204">
    <property type="entry name" value="AraC_XylS_family_regulators"/>
</dbReference>
<evidence type="ECO:0000256" key="1">
    <source>
        <dbReference type="ARBA" id="ARBA00023015"/>
    </source>
</evidence>
<dbReference type="GO" id="GO:0043565">
    <property type="term" value="F:sequence-specific DNA binding"/>
    <property type="evidence" value="ECO:0007669"/>
    <property type="project" value="InterPro"/>
</dbReference>
<evidence type="ECO:0000313" key="6">
    <source>
        <dbReference type="Proteomes" id="UP000186895"/>
    </source>
</evidence>
<evidence type="ECO:0000259" key="4">
    <source>
        <dbReference type="PROSITE" id="PS01124"/>
    </source>
</evidence>
<dbReference type="InterPro" id="IPR018062">
    <property type="entry name" value="HTH_AraC-typ_CS"/>
</dbReference>
<dbReference type="Gene3D" id="1.10.10.60">
    <property type="entry name" value="Homeodomain-like"/>
    <property type="match status" value="1"/>
</dbReference>
<dbReference type="Pfam" id="PF14525">
    <property type="entry name" value="AraC_binding_2"/>
    <property type="match status" value="1"/>
</dbReference>
<reference evidence="5 6" key="1">
    <citation type="submission" date="2017-01" db="EMBL/GenBank/DDBJ databases">
        <authorList>
            <person name="Mah S.A."/>
            <person name="Swanson W.J."/>
            <person name="Moy G.W."/>
            <person name="Vacquier V.D."/>
        </authorList>
    </citation>
    <scope>NUCLEOTIDE SEQUENCE [LARGE SCALE GENOMIC DNA]</scope>
    <source>
        <strain evidence="5 6">DSM 7027</strain>
    </source>
</reference>
<keyword evidence="3" id="KW-0804">Transcription</keyword>
<keyword evidence="1" id="KW-0805">Transcription regulation</keyword>
<feature type="domain" description="HTH araC/xylS-type" evidence="4">
    <location>
        <begin position="232"/>
        <end position="332"/>
    </location>
</feature>
<evidence type="ECO:0000256" key="2">
    <source>
        <dbReference type="ARBA" id="ARBA00023125"/>
    </source>
</evidence>
<dbReference type="SUPFAM" id="SSF46689">
    <property type="entry name" value="Homeodomain-like"/>
    <property type="match status" value="2"/>
</dbReference>